<feature type="compositionally biased region" description="Polar residues" evidence="1">
    <location>
        <begin position="95"/>
        <end position="112"/>
    </location>
</feature>
<dbReference type="GeneID" id="37037694"/>
<feature type="domain" description="GLTSCR protein conserved" evidence="2">
    <location>
        <begin position="174"/>
        <end position="213"/>
    </location>
</feature>
<accession>A0A316W773</accession>
<feature type="compositionally biased region" description="Low complexity" evidence="1">
    <location>
        <begin position="227"/>
        <end position="241"/>
    </location>
</feature>
<dbReference type="STRING" id="1522189.A0A316W773"/>
<gene>
    <name evidence="3" type="ORF">IE81DRAFT_344559</name>
</gene>
<dbReference type="AlphaFoldDB" id="A0A316W773"/>
<feature type="compositionally biased region" description="Polar residues" evidence="1">
    <location>
        <begin position="469"/>
        <end position="478"/>
    </location>
</feature>
<name>A0A316W773_9BASI</name>
<dbReference type="InParanoid" id="A0A316W773"/>
<dbReference type="InterPro" id="IPR015671">
    <property type="entry name" value="GSCR1_dom"/>
</dbReference>
<feature type="compositionally biased region" description="Low complexity" evidence="1">
    <location>
        <begin position="116"/>
        <end position="128"/>
    </location>
</feature>
<feature type="region of interest" description="Disordered" evidence="1">
    <location>
        <begin position="1"/>
        <end position="160"/>
    </location>
</feature>
<feature type="compositionally biased region" description="Low complexity" evidence="1">
    <location>
        <begin position="736"/>
        <end position="774"/>
    </location>
</feature>
<feature type="region of interest" description="Disordered" evidence="1">
    <location>
        <begin position="221"/>
        <end position="251"/>
    </location>
</feature>
<protein>
    <recommendedName>
        <fullName evidence="2">GLTSCR protein conserved domain-containing protein</fullName>
    </recommendedName>
</protein>
<evidence type="ECO:0000256" key="1">
    <source>
        <dbReference type="SAM" id="MobiDB-lite"/>
    </source>
</evidence>
<evidence type="ECO:0000313" key="3">
    <source>
        <dbReference type="EMBL" id="PWN45662.1"/>
    </source>
</evidence>
<evidence type="ECO:0000313" key="4">
    <source>
        <dbReference type="Proteomes" id="UP000245783"/>
    </source>
</evidence>
<feature type="compositionally biased region" description="Low complexity" evidence="1">
    <location>
        <begin position="15"/>
        <end position="27"/>
    </location>
</feature>
<organism evidence="3 4">
    <name type="scientific">Ceraceosorus guamensis</name>
    <dbReference type="NCBI Taxonomy" id="1522189"/>
    <lineage>
        <taxon>Eukaryota</taxon>
        <taxon>Fungi</taxon>
        <taxon>Dikarya</taxon>
        <taxon>Basidiomycota</taxon>
        <taxon>Ustilaginomycotina</taxon>
        <taxon>Exobasidiomycetes</taxon>
        <taxon>Ceraceosorales</taxon>
        <taxon>Ceraceosoraceae</taxon>
        <taxon>Ceraceosorus</taxon>
    </lineage>
</organism>
<keyword evidence="4" id="KW-1185">Reference proteome</keyword>
<dbReference type="Proteomes" id="UP000245783">
    <property type="component" value="Unassembled WGS sequence"/>
</dbReference>
<sequence>MPSPLYEAQAGSFVSAHSASSPAISAAGQSDPLHHESLLRGEAPSAASATNGRADREGVASGTIGSAHDSHHGISEVLANPPVSASAPQPANPPLSVQQHPVNATSSATLALSHQAASESAVASSSKAEQIGQGGSADPRPASTPIATPPPPASKSARSATIAPATFEDLLALDHQSVLKPDYSTPFKSAQDIVRRLLPYHVYDVPNEDLTWSLSLSANRKGKGKADSNAAGASSDASSADSVKRRRLEGTQTSSLAQLAAAATNPYNYFDDDDILSIHRRATAIRKRALRLNVTLTGGKEKAAWARESVYQLTRAAHVRETEQYTEEQDGLRALRDEAAREGGYEVREVDRAVSNAKRQWERDAAKESRRKRLAALNLPQDDETMNPDALVRSKSQGARDEDEEEDSAPATRLPLAQPRPAGEGNVRASAERSALSVAAPATPERNGSIDGPKAVDPRSILASPHVGSGQQTPTPASSPMKRPVGRPPGPGKAVKAKAAMSSVGGGNPNSPAPQLRPQPQLQTKPVQPVHAPLVASPTAAPSMGAVRPPMPVVPSASPPVRPPALPTQPIAVLLPLSSINHLARLQIYPTPAPHLQPAIVAYRAAQANLSLGTMNAAAPAITSAQTSPRPSPATQEDLALLMGVTEAAQPPHELMLNLSVLLTRLSPPQLQGLAALMQAQSKRQQEQQAKLQNQVGASGTTGSNGTSPAHGAGAAQPSSGGFKPPQTRPPSDPLAAAAAVSNLAASSAAFAAQKQAMSASPSNSSSTPATNPMRGSDNPPVTKEPPR</sequence>
<feature type="region of interest" description="Disordered" evidence="1">
    <location>
        <begin position="685"/>
        <end position="788"/>
    </location>
</feature>
<dbReference type="EMBL" id="KZ819354">
    <property type="protein sequence ID" value="PWN45662.1"/>
    <property type="molecule type" value="Genomic_DNA"/>
</dbReference>
<evidence type="ECO:0000259" key="2">
    <source>
        <dbReference type="Pfam" id="PF15249"/>
    </source>
</evidence>
<dbReference type="OrthoDB" id="2556847at2759"/>
<dbReference type="RefSeq" id="XP_025372822.1">
    <property type="nucleotide sequence ID" value="XM_025515824.1"/>
</dbReference>
<proteinExistence type="predicted"/>
<feature type="compositionally biased region" description="Low complexity" evidence="1">
    <location>
        <begin position="685"/>
        <end position="708"/>
    </location>
</feature>
<reference evidence="3 4" key="1">
    <citation type="journal article" date="2018" name="Mol. Biol. Evol.">
        <title>Broad Genomic Sampling Reveals a Smut Pathogenic Ancestry of the Fungal Clade Ustilaginomycotina.</title>
        <authorList>
            <person name="Kijpornyongpan T."/>
            <person name="Mondo S.J."/>
            <person name="Barry K."/>
            <person name="Sandor L."/>
            <person name="Lee J."/>
            <person name="Lipzen A."/>
            <person name="Pangilinan J."/>
            <person name="LaButti K."/>
            <person name="Hainaut M."/>
            <person name="Henrissat B."/>
            <person name="Grigoriev I.V."/>
            <person name="Spatafora J.W."/>
            <person name="Aime M.C."/>
        </authorList>
    </citation>
    <scope>NUCLEOTIDE SEQUENCE [LARGE SCALE GENOMIC DNA]</scope>
    <source>
        <strain evidence="3 4">MCA 4658</strain>
    </source>
</reference>
<feature type="region of interest" description="Disordered" evidence="1">
    <location>
        <begin position="353"/>
        <end position="529"/>
    </location>
</feature>
<dbReference type="Pfam" id="PF15249">
    <property type="entry name" value="GLTSCR1"/>
    <property type="match status" value="1"/>
</dbReference>
<feature type="compositionally biased region" description="Basic and acidic residues" evidence="1">
    <location>
        <begin position="359"/>
        <end position="368"/>
    </location>
</feature>